<dbReference type="GO" id="GO:0008233">
    <property type="term" value="F:peptidase activity"/>
    <property type="evidence" value="ECO:0007669"/>
    <property type="project" value="UniProtKB-KW"/>
</dbReference>
<evidence type="ECO:0000259" key="1">
    <source>
        <dbReference type="SMART" id="SM00460"/>
    </source>
</evidence>
<dbReference type="RefSeq" id="WP_107974231.1">
    <property type="nucleotide sequence ID" value="NZ_BMEZ01000001.1"/>
</dbReference>
<gene>
    <name evidence="2" type="ORF">C8N44_101136</name>
</gene>
<dbReference type="Pfam" id="PF01841">
    <property type="entry name" value="Transglut_core"/>
    <property type="match status" value="1"/>
</dbReference>
<sequence length="277" mass="29510">MRLSVRHNTRYTFETPVRQLIQVQRLWPSETASQQIVSWTVSTTDSVYGAGHRDGAGDWFETVSVRGPVSQVDVLVEGIVSTTDTSGVLRNHREKIRPSSYLRSSHRTDPDASLKVLAADAAKAAGEGTLSLAHALCEAVADAISYVPGETLAHTTAAEALAGGAGVCQDHAHALIAVAIASDLPARYVSGYLMATEEDAVAMSEAGHAWAEIFVEGLGWVGFDPANGCCPDDRYVRLGSGFDSVDAAPIRGLVLGNNTDEEMTVEVVVQETEQSQQ</sequence>
<proteinExistence type="predicted"/>
<dbReference type="OrthoDB" id="9804023at2"/>
<dbReference type="AlphaFoldDB" id="A0A2T6B9Z1"/>
<reference evidence="2 3" key="1">
    <citation type="submission" date="2018-04" db="EMBL/GenBank/DDBJ databases">
        <title>Genomic Encyclopedia of Archaeal and Bacterial Type Strains, Phase II (KMG-II): from individual species to whole genera.</title>
        <authorList>
            <person name="Goeker M."/>
        </authorList>
    </citation>
    <scope>NUCLEOTIDE SEQUENCE [LARGE SCALE GENOMIC DNA]</scope>
    <source>
        <strain evidence="2 3">DSM 29329</strain>
    </source>
</reference>
<name>A0A2T6B9Z1_9RHOB</name>
<dbReference type="EMBL" id="QBKN01000001">
    <property type="protein sequence ID" value="PTX52846.1"/>
    <property type="molecule type" value="Genomic_DNA"/>
</dbReference>
<dbReference type="InterPro" id="IPR002931">
    <property type="entry name" value="Transglutaminase-like"/>
</dbReference>
<accession>A0A2T6B9Z1</accession>
<dbReference type="SMART" id="SM00460">
    <property type="entry name" value="TGc"/>
    <property type="match status" value="1"/>
</dbReference>
<dbReference type="Gene3D" id="3.10.620.30">
    <property type="match status" value="1"/>
</dbReference>
<keyword evidence="3" id="KW-1185">Reference proteome</keyword>
<keyword evidence="2" id="KW-0378">Hydrolase</keyword>
<keyword evidence="2" id="KW-0645">Protease</keyword>
<comment type="caution">
    <text evidence="2">The sequence shown here is derived from an EMBL/GenBank/DDBJ whole genome shotgun (WGS) entry which is preliminary data.</text>
</comment>
<feature type="domain" description="Transglutaminase-like" evidence="1">
    <location>
        <begin position="160"/>
        <end position="227"/>
    </location>
</feature>
<dbReference type="Pfam" id="PF08379">
    <property type="entry name" value="Bact_transglu_N"/>
    <property type="match status" value="1"/>
</dbReference>
<dbReference type="Proteomes" id="UP000244069">
    <property type="component" value="Unassembled WGS sequence"/>
</dbReference>
<dbReference type="PANTHER" id="PTHR33490:SF6">
    <property type="entry name" value="SLL1049 PROTEIN"/>
    <property type="match status" value="1"/>
</dbReference>
<dbReference type="SUPFAM" id="SSF54001">
    <property type="entry name" value="Cysteine proteinases"/>
    <property type="match status" value="1"/>
</dbReference>
<dbReference type="PANTHER" id="PTHR33490">
    <property type="entry name" value="BLR5614 PROTEIN-RELATED"/>
    <property type="match status" value="1"/>
</dbReference>
<dbReference type="InterPro" id="IPR013589">
    <property type="entry name" value="Bac_transglu_N"/>
</dbReference>
<organism evidence="2 3">
    <name type="scientific">Allosediminivita pacifica</name>
    <dbReference type="NCBI Taxonomy" id="1267769"/>
    <lineage>
        <taxon>Bacteria</taxon>
        <taxon>Pseudomonadati</taxon>
        <taxon>Pseudomonadota</taxon>
        <taxon>Alphaproteobacteria</taxon>
        <taxon>Rhodobacterales</taxon>
        <taxon>Paracoccaceae</taxon>
        <taxon>Allosediminivita</taxon>
    </lineage>
</organism>
<evidence type="ECO:0000313" key="2">
    <source>
        <dbReference type="EMBL" id="PTX52846.1"/>
    </source>
</evidence>
<protein>
    <submittedName>
        <fullName evidence="2">Transglutaminase-like putative cysteine protease</fullName>
    </submittedName>
</protein>
<dbReference type="InterPro" id="IPR038765">
    <property type="entry name" value="Papain-like_cys_pep_sf"/>
</dbReference>
<evidence type="ECO:0000313" key="3">
    <source>
        <dbReference type="Proteomes" id="UP000244069"/>
    </source>
</evidence>
<dbReference type="GO" id="GO:0006508">
    <property type="term" value="P:proteolysis"/>
    <property type="evidence" value="ECO:0007669"/>
    <property type="project" value="UniProtKB-KW"/>
</dbReference>